<proteinExistence type="predicted"/>
<evidence type="ECO:0000313" key="3">
    <source>
        <dbReference type="Proteomes" id="UP000602745"/>
    </source>
</evidence>
<accession>A0A8J2YMF6</accession>
<dbReference type="AlphaFoldDB" id="A0A8J2YMF6"/>
<keyword evidence="3" id="KW-1185">Reference proteome</keyword>
<protein>
    <submittedName>
        <fullName evidence="2">Uncharacterized protein</fullName>
    </submittedName>
</protein>
<dbReference type="EMBL" id="BMCP01000007">
    <property type="protein sequence ID" value="GGE54368.1"/>
    <property type="molecule type" value="Genomic_DNA"/>
</dbReference>
<gene>
    <name evidence="2" type="ORF">GCM10007276_34320</name>
</gene>
<evidence type="ECO:0000313" key="2">
    <source>
        <dbReference type="EMBL" id="GGE54368.1"/>
    </source>
</evidence>
<sequence length="120" mass="12757">MRGEPLGAGFVGFDRSITQASGAHDERAVAHLRLHGINAADLDRSNLRRGIEACRLQAGLVLKYRGGPQQRRLRPAGRGAAYIGNEGGKGGEERATSVHDGTRSVELVEEILQDGSEGLA</sequence>
<reference evidence="2" key="2">
    <citation type="submission" date="2020-09" db="EMBL/GenBank/DDBJ databases">
        <authorList>
            <person name="Sun Q."/>
            <person name="Sedlacek I."/>
        </authorList>
    </citation>
    <scope>NUCLEOTIDE SEQUENCE</scope>
    <source>
        <strain evidence="2">CCM 7684</strain>
    </source>
</reference>
<organism evidence="2 3">
    <name type="scientific">Agaricicola taiwanensis</name>
    <dbReference type="NCBI Taxonomy" id="591372"/>
    <lineage>
        <taxon>Bacteria</taxon>
        <taxon>Pseudomonadati</taxon>
        <taxon>Pseudomonadota</taxon>
        <taxon>Alphaproteobacteria</taxon>
        <taxon>Rhodobacterales</taxon>
        <taxon>Paracoccaceae</taxon>
        <taxon>Agaricicola</taxon>
    </lineage>
</organism>
<dbReference type="Proteomes" id="UP000602745">
    <property type="component" value="Unassembled WGS sequence"/>
</dbReference>
<name>A0A8J2YMF6_9RHOB</name>
<comment type="caution">
    <text evidence="2">The sequence shown here is derived from an EMBL/GenBank/DDBJ whole genome shotgun (WGS) entry which is preliminary data.</text>
</comment>
<feature type="compositionally biased region" description="Basic and acidic residues" evidence="1">
    <location>
        <begin position="89"/>
        <end position="100"/>
    </location>
</feature>
<reference evidence="2" key="1">
    <citation type="journal article" date="2014" name="Int. J. Syst. Evol. Microbiol.">
        <title>Complete genome sequence of Corynebacterium casei LMG S-19264T (=DSM 44701T), isolated from a smear-ripened cheese.</title>
        <authorList>
            <consortium name="US DOE Joint Genome Institute (JGI-PGF)"/>
            <person name="Walter F."/>
            <person name="Albersmeier A."/>
            <person name="Kalinowski J."/>
            <person name="Ruckert C."/>
        </authorList>
    </citation>
    <scope>NUCLEOTIDE SEQUENCE</scope>
    <source>
        <strain evidence="2">CCM 7684</strain>
    </source>
</reference>
<feature type="region of interest" description="Disordered" evidence="1">
    <location>
        <begin position="71"/>
        <end position="100"/>
    </location>
</feature>
<evidence type="ECO:0000256" key="1">
    <source>
        <dbReference type="SAM" id="MobiDB-lite"/>
    </source>
</evidence>